<dbReference type="InterPro" id="IPR023186">
    <property type="entry name" value="IUNH"/>
</dbReference>
<dbReference type="InterPro" id="IPR001910">
    <property type="entry name" value="Inosine/uridine_hydrolase_dom"/>
</dbReference>
<gene>
    <name evidence="4" type="ORF">KAR29_00860</name>
</gene>
<name>A0A9Q7EXJ3_9BACT</name>
<keyword evidence="5" id="KW-1185">Reference proteome</keyword>
<dbReference type="PANTHER" id="PTHR12304">
    <property type="entry name" value="INOSINE-URIDINE PREFERRING NUCLEOSIDE HYDROLASE"/>
    <property type="match status" value="1"/>
</dbReference>
<keyword evidence="1 4" id="KW-0378">Hydrolase</keyword>
<dbReference type="RefSeq" id="WP_274373770.1">
    <property type="nucleotide sequence ID" value="NZ_CP072943.1"/>
</dbReference>
<evidence type="ECO:0000313" key="4">
    <source>
        <dbReference type="EMBL" id="QTX32530.1"/>
    </source>
</evidence>
<evidence type="ECO:0000313" key="5">
    <source>
        <dbReference type="Proteomes" id="UP000671879"/>
    </source>
</evidence>
<evidence type="ECO:0000256" key="2">
    <source>
        <dbReference type="ARBA" id="ARBA00023295"/>
    </source>
</evidence>
<dbReference type="AlphaFoldDB" id="A0A9Q7EXJ3"/>
<dbReference type="InterPro" id="IPR015910">
    <property type="entry name" value="I/U_nuclsd_hydro_CS"/>
</dbReference>
<dbReference type="SUPFAM" id="SSF53590">
    <property type="entry name" value="Nucleoside hydrolase"/>
    <property type="match status" value="1"/>
</dbReference>
<proteinExistence type="predicted"/>
<dbReference type="GO" id="GO:0005829">
    <property type="term" value="C:cytosol"/>
    <property type="evidence" value="ECO:0007669"/>
    <property type="project" value="TreeGrafter"/>
</dbReference>
<dbReference type="GO" id="GO:0008477">
    <property type="term" value="F:purine nucleosidase activity"/>
    <property type="evidence" value="ECO:0007669"/>
    <property type="project" value="TreeGrafter"/>
</dbReference>
<dbReference type="Gene3D" id="3.90.245.10">
    <property type="entry name" value="Ribonucleoside hydrolase-like"/>
    <property type="match status" value="1"/>
</dbReference>
<dbReference type="Proteomes" id="UP000671879">
    <property type="component" value="Chromosome"/>
</dbReference>
<protein>
    <submittedName>
        <fullName evidence="4">Nucleoside hydrolase</fullName>
    </submittedName>
</protein>
<dbReference type="KEGG" id="aram:KAR29_00860"/>
<dbReference type="GO" id="GO:0006152">
    <property type="term" value="P:purine nucleoside catabolic process"/>
    <property type="evidence" value="ECO:0007669"/>
    <property type="project" value="TreeGrafter"/>
</dbReference>
<dbReference type="GO" id="GO:0045437">
    <property type="term" value="F:uridine nucleosidase activity"/>
    <property type="evidence" value="ECO:0007669"/>
    <property type="project" value="UniProtKB-ARBA"/>
</dbReference>
<feature type="domain" description="Inosine/uridine-preferring nucleoside hydrolase" evidence="3">
    <location>
        <begin position="8"/>
        <end position="302"/>
    </location>
</feature>
<dbReference type="CDD" id="cd02651">
    <property type="entry name" value="nuc_hydro_IU_UC_XIUA"/>
    <property type="match status" value="1"/>
</dbReference>
<evidence type="ECO:0000259" key="3">
    <source>
        <dbReference type="Pfam" id="PF01156"/>
    </source>
</evidence>
<dbReference type="Pfam" id="PF01156">
    <property type="entry name" value="IU_nuc_hydro"/>
    <property type="match status" value="1"/>
</dbReference>
<accession>A0A9Q7EXJ3</accession>
<evidence type="ECO:0000256" key="1">
    <source>
        <dbReference type="ARBA" id="ARBA00022801"/>
    </source>
</evidence>
<dbReference type="PROSITE" id="PS01247">
    <property type="entry name" value="IUNH"/>
    <property type="match status" value="1"/>
</dbReference>
<organism evidence="4 5">
    <name type="scientific">Aminithiophilus ramosus</name>
    <dbReference type="NCBI Taxonomy" id="3029084"/>
    <lineage>
        <taxon>Bacteria</taxon>
        <taxon>Thermotogati</taxon>
        <taxon>Synergistota</taxon>
        <taxon>Synergistia</taxon>
        <taxon>Synergistales</taxon>
        <taxon>Aminithiophilaceae</taxon>
        <taxon>Aminithiophilus</taxon>
    </lineage>
</organism>
<dbReference type="InterPro" id="IPR036452">
    <property type="entry name" value="Ribo_hydro-like"/>
</dbReference>
<reference evidence="5" key="1">
    <citation type="submission" date="2021-04" db="EMBL/GenBank/DDBJ databases">
        <title>A novel Synergistetes isolate from a pyrite-forming mixed culture.</title>
        <authorList>
            <person name="Bunk B."/>
            <person name="Sproer C."/>
            <person name="Spring S."/>
            <person name="Pester M."/>
        </authorList>
    </citation>
    <scope>NUCLEOTIDE SEQUENCE [LARGE SCALE GENOMIC DNA]</scope>
    <source>
        <strain evidence="5">J.5.4.2-T.3.5.2</strain>
    </source>
</reference>
<sequence>MTAAPKKIILDVDPGHDDAVAMMMARIHPAIDLRAVTVVAGNQTLAKTARNALLVAEAIGLACPVAAGMARPMVREPILAGDIHGASGLDGPVFGEPALALDGRHAVDLLIETLLASDGDIAVVPTGPLTNVAMAMRKEPAIVEKIERIVLMGGSYQLGNVTPAAEFNICADAEAAHVVFSSGRPLVMMGLDLTRQALCGADVVERARRLDNSVATLFVELMEFFTKTQREVFGWTAPPLHDPTTVAWLIDPTLFETKAMRVDVELRGEHTYGRTCCDYFGVTGREPNAEVAVGLDVPRFWDLLIDCLALYGR</sequence>
<keyword evidence="2" id="KW-0326">Glycosidase</keyword>
<dbReference type="PANTHER" id="PTHR12304:SF4">
    <property type="entry name" value="URIDINE NUCLEOSIDASE"/>
    <property type="match status" value="1"/>
</dbReference>
<dbReference type="EMBL" id="CP072943">
    <property type="protein sequence ID" value="QTX32530.1"/>
    <property type="molecule type" value="Genomic_DNA"/>
</dbReference>